<dbReference type="EMBL" id="JAAXOT010000028">
    <property type="protein sequence ID" value="NKY60803.1"/>
    <property type="molecule type" value="Genomic_DNA"/>
</dbReference>
<organism evidence="2 3">
    <name type="scientific">Nocardia flavorosea</name>
    <dbReference type="NCBI Taxonomy" id="53429"/>
    <lineage>
        <taxon>Bacteria</taxon>
        <taxon>Bacillati</taxon>
        <taxon>Actinomycetota</taxon>
        <taxon>Actinomycetes</taxon>
        <taxon>Mycobacteriales</taxon>
        <taxon>Nocardiaceae</taxon>
        <taxon>Nocardia</taxon>
    </lineage>
</organism>
<evidence type="ECO:0000313" key="2">
    <source>
        <dbReference type="EMBL" id="NKY60803.1"/>
    </source>
</evidence>
<proteinExistence type="predicted"/>
<keyword evidence="3" id="KW-1185">Reference proteome</keyword>
<evidence type="ECO:0000313" key="3">
    <source>
        <dbReference type="Proteomes" id="UP000570678"/>
    </source>
</evidence>
<reference evidence="2 3" key="1">
    <citation type="submission" date="2020-04" db="EMBL/GenBank/DDBJ databases">
        <title>MicrobeNet Type strains.</title>
        <authorList>
            <person name="Nicholson A.C."/>
        </authorList>
    </citation>
    <scope>NUCLEOTIDE SEQUENCE [LARGE SCALE GENOMIC DNA]</scope>
    <source>
        <strain evidence="2 3">JCM 3332</strain>
    </source>
</reference>
<dbReference type="Proteomes" id="UP000570678">
    <property type="component" value="Unassembled WGS sequence"/>
</dbReference>
<name>A0A846YPV9_9NOCA</name>
<evidence type="ECO:0000256" key="1">
    <source>
        <dbReference type="SAM" id="MobiDB-lite"/>
    </source>
</evidence>
<dbReference type="AlphaFoldDB" id="A0A846YPV9"/>
<gene>
    <name evidence="2" type="ORF">HGA15_32640</name>
</gene>
<protein>
    <submittedName>
        <fullName evidence="2">Uncharacterized protein</fullName>
    </submittedName>
</protein>
<dbReference type="RefSeq" id="WP_062979891.1">
    <property type="nucleotide sequence ID" value="NZ_JAAXOT010000028.1"/>
</dbReference>
<comment type="caution">
    <text evidence="2">The sequence shown here is derived from an EMBL/GenBank/DDBJ whole genome shotgun (WGS) entry which is preliminary data.</text>
</comment>
<accession>A0A846YPV9</accession>
<sequence>MSDTDNDSSPPASYSWIDYVNSLCHIHHLTLHQFTQRIGASASVSTKWKEGGTVRAGTALTIAREFNIPYQEVLIAAELAEPSDFDYKGSSQVLQLAALPNDTLIEILKERLIPDEERDPTLAKPAPKSGDLRRRRIPVEEPPRVARRRTNGK</sequence>
<feature type="region of interest" description="Disordered" evidence="1">
    <location>
        <begin position="116"/>
        <end position="153"/>
    </location>
</feature>